<reference evidence="1 2" key="1">
    <citation type="journal article" date="2017" name="Genome Biol. Evol.">
        <title>Phytophthora megakarya and P. palmivora, closely related causal agents of cacao black pod rot, underwent increases in genome sizes and gene numbers by different mechanisms.</title>
        <authorList>
            <person name="Ali S.S."/>
            <person name="Shao J."/>
            <person name="Lary D.J."/>
            <person name="Kronmiller B."/>
            <person name="Shen D."/>
            <person name="Strem M.D."/>
            <person name="Amoako-Attah I."/>
            <person name="Akrofi A.Y."/>
            <person name="Begoude B.A."/>
            <person name="Ten Hoopen G.M."/>
            <person name="Coulibaly K."/>
            <person name="Kebe B.I."/>
            <person name="Melnick R.L."/>
            <person name="Guiltinan M.J."/>
            <person name="Tyler B.M."/>
            <person name="Meinhardt L.W."/>
            <person name="Bailey B.A."/>
        </authorList>
    </citation>
    <scope>NUCLEOTIDE SEQUENCE [LARGE SCALE GENOMIC DNA]</scope>
    <source>
        <strain evidence="2">sbr112.9</strain>
    </source>
</reference>
<sequence length="126" mass="14627">MEMIDVKSDKTATFYMQQIMRRYVEDQRVVIVWNAYIEPFTFDETRVHGVHFLLKGYVLMKPVKRSDSGETTTRALTCYNFMPHYLDPKLQKSSKTKALTKFVVSTTSSNISVTNDMVLVDEALQM</sequence>
<protein>
    <submittedName>
        <fullName evidence="1">M96 mating-specific protein family</fullName>
    </submittedName>
</protein>
<dbReference type="Proteomes" id="UP000237271">
    <property type="component" value="Unassembled WGS sequence"/>
</dbReference>
<organism evidence="1 2">
    <name type="scientific">Phytophthora palmivora</name>
    <dbReference type="NCBI Taxonomy" id="4796"/>
    <lineage>
        <taxon>Eukaryota</taxon>
        <taxon>Sar</taxon>
        <taxon>Stramenopiles</taxon>
        <taxon>Oomycota</taxon>
        <taxon>Peronosporomycetes</taxon>
        <taxon>Peronosporales</taxon>
        <taxon>Peronosporaceae</taxon>
        <taxon>Phytophthora</taxon>
    </lineage>
</organism>
<accession>A0A2P4WVZ9</accession>
<keyword evidence="2" id="KW-1185">Reference proteome</keyword>
<name>A0A2P4WVZ9_9STRA</name>
<dbReference type="AlphaFoldDB" id="A0A2P4WVZ9"/>
<dbReference type="OrthoDB" id="64619at2759"/>
<evidence type="ECO:0000313" key="1">
    <source>
        <dbReference type="EMBL" id="POM57467.1"/>
    </source>
</evidence>
<evidence type="ECO:0000313" key="2">
    <source>
        <dbReference type="Proteomes" id="UP000237271"/>
    </source>
</evidence>
<proteinExistence type="predicted"/>
<dbReference type="EMBL" id="NCKW01020711">
    <property type="protein sequence ID" value="POM57467.1"/>
    <property type="molecule type" value="Genomic_DNA"/>
</dbReference>
<dbReference type="PANTHER" id="PTHR35796:SF3">
    <property type="entry name" value="BHLH DOMAIN-CONTAINING PROTEIN"/>
    <property type="match status" value="1"/>
</dbReference>
<dbReference type="PANTHER" id="PTHR35796">
    <property type="entry name" value="HYPOTHETICAL CYTOSOLIC PROTEIN"/>
    <property type="match status" value="1"/>
</dbReference>
<gene>
    <name evidence="1" type="ORF">PHPALM_38019</name>
</gene>
<comment type="caution">
    <text evidence="1">The sequence shown here is derived from an EMBL/GenBank/DDBJ whole genome shotgun (WGS) entry which is preliminary data.</text>
</comment>